<name>A0A7W8M920_9BURK</name>
<organism evidence="2 3">
    <name type="scientific">Quisquiliibacterium transsilvanicum</name>
    <dbReference type="NCBI Taxonomy" id="1549638"/>
    <lineage>
        <taxon>Bacteria</taxon>
        <taxon>Pseudomonadati</taxon>
        <taxon>Pseudomonadota</taxon>
        <taxon>Betaproteobacteria</taxon>
        <taxon>Burkholderiales</taxon>
        <taxon>Burkholderiaceae</taxon>
        <taxon>Quisquiliibacterium</taxon>
    </lineage>
</organism>
<sequence length="105" mass="11567">MNAHQVLDRLRTAGVTVIAEAGALVASPSWALTDELRALIRQHKTAILDLIALPQGVERRLVQMVAAGAIDVDDAQLVRARYYAFPADWDFLLDLCTQARREAKA</sequence>
<reference evidence="2 3" key="1">
    <citation type="submission" date="2020-08" db="EMBL/GenBank/DDBJ databases">
        <title>Genomic Encyclopedia of Type Strains, Phase IV (KMG-IV): sequencing the most valuable type-strain genomes for metagenomic binning, comparative biology and taxonomic classification.</title>
        <authorList>
            <person name="Goeker M."/>
        </authorList>
    </citation>
    <scope>NUCLEOTIDE SEQUENCE [LARGE SCALE GENOMIC DNA]</scope>
    <source>
        <strain evidence="2 3">DSM 29781</strain>
    </source>
</reference>
<dbReference type="RefSeq" id="WP_183967453.1">
    <property type="nucleotide sequence ID" value="NZ_BAABEW010000002.1"/>
</dbReference>
<keyword evidence="3" id="KW-1185">Reference proteome</keyword>
<dbReference type="InterPro" id="IPR044894">
    <property type="entry name" value="TubC_N_sf"/>
</dbReference>
<gene>
    <name evidence="2" type="ORF">HNQ70_002246</name>
</gene>
<dbReference type="AlphaFoldDB" id="A0A7W8M920"/>
<evidence type="ECO:0000313" key="2">
    <source>
        <dbReference type="EMBL" id="MBB5272232.1"/>
    </source>
</evidence>
<evidence type="ECO:0000313" key="3">
    <source>
        <dbReference type="Proteomes" id="UP000532440"/>
    </source>
</evidence>
<dbReference type="Proteomes" id="UP000532440">
    <property type="component" value="Unassembled WGS sequence"/>
</dbReference>
<protein>
    <recommendedName>
        <fullName evidence="1">TubC N-terminal docking domain-containing protein</fullName>
    </recommendedName>
</protein>
<comment type="caution">
    <text evidence="2">The sequence shown here is derived from an EMBL/GenBank/DDBJ whole genome shotgun (WGS) entry which is preliminary data.</text>
</comment>
<evidence type="ECO:0000259" key="1">
    <source>
        <dbReference type="Pfam" id="PF18563"/>
    </source>
</evidence>
<accession>A0A7W8M920</accession>
<dbReference type="Pfam" id="PF18563">
    <property type="entry name" value="TubC_N"/>
    <property type="match status" value="1"/>
</dbReference>
<proteinExistence type="predicted"/>
<dbReference type="InterPro" id="IPR041464">
    <property type="entry name" value="TubC_N"/>
</dbReference>
<dbReference type="EMBL" id="JACHGB010000004">
    <property type="protein sequence ID" value="MBB5272232.1"/>
    <property type="molecule type" value="Genomic_DNA"/>
</dbReference>
<feature type="domain" description="TubC N-terminal docking" evidence="1">
    <location>
        <begin position="5"/>
        <end position="50"/>
    </location>
</feature>
<dbReference type="Gene3D" id="1.10.10.1830">
    <property type="entry name" value="Non-ribosomal peptide synthase, adenylation domain"/>
    <property type="match status" value="1"/>
</dbReference>